<name>A0ABV7LCZ0_9HYPH</name>
<reference evidence="3" key="1">
    <citation type="journal article" date="2019" name="Int. J. Syst. Evol. Microbiol.">
        <title>The Global Catalogue of Microorganisms (GCM) 10K type strain sequencing project: providing services to taxonomists for standard genome sequencing and annotation.</title>
        <authorList>
            <consortium name="The Broad Institute Genomics Platform"/>
            <consortium name="The Broad Institute Genome Sequencing Center for Infectious Disease"/>
            <person name="Wu L."/>
            <person name="Ma J."/>
        </authorList>
    </citation>
    <scope>NUCLEOTIDE SEQUENCE [LARGE SCALE GENOMIC DNA]</scope>
    <source>
        <strain evidence="3">CCM 7941</strain>
    </source>
</reference>
<dbReference type="Proteomes" id="UP001595536">
    <property type="component" value="Unassembled WGS sequence"/>
</dbReference>
<protein>
    <submittedName>
        <fullName evidence="2">Phosphotransferase family protein</fullName>
    </submittedName>
</protein>
<dbReference type="PANTHER" id="PTHR23020:SF41">
    <property type="entry name" value="AMINOGLYCOSIDE PHOSPHOTRANSFERASE DOMAIN-CONTAINING PROTEIN"/>
    <property type="match status" value="1"/>
</dbReference>
<keyword evidence="3" id="KW-1185">Reference proteome</keyword>
<evidence type="ECO:0000313" key="2">
    <source>
        <dbReference type="EMBL" id="MFC3265068.1"/>
    </source>
</evidence>
<dbReference type="PROSITE" id="PS00109">
    <property type="entry name" value="PROTEIN_KINASE_TYR"/>
    <property type="match status" value="1"/>
</dbReference>
<dbReference type="Gene3D" id="3.90.1200.10">
    <property type="match status" value="1"/>
</dbReference>
<comment type="caution">
    <text evidence="2">The sequence shown here is derived from an EMBL/GenBank/DDBJ whole genome shotgun (WGS) entry which is preliminary data.</text>
</comment>
<dbReference type="InterPro" id="IPR011009">
    <property type="entry name" value="Kinase-like_dom_sf"/>
</dbReference>
<accession>A0ABV7LCZ0</accession>
<dbReference type="SUPFAM" id="SSF56112">
    <property type="entry name" value="Protein kinase-like (PK-like)"/>
    <property type="match status" value="1"/>
</dbReference>
<evidence type="ECO:0000313" key="3">
    <source>
        <dbReference type="Proteomes" id="UP001595536"/>
    </source>
</evidence>
<dbReference type="Pfam" id="PF01636">
    <property type="entry name" value="APH"/>
    <property type="match status" value="1"/>
</dbReference>
<dbReference type="RefSeq" id="WP_376830268.1">
    <property type="nucleotide sequence ID" value="NZ_JBHLWR010000006.1"/>
</dbReference>
<dbReference type="InterPro" id="IPR052961">
    <property type="entry name" value="Oxido-Kinase-like_Enzymes"/>
</dbReference>
<dbReference type="InterPro" id="IPR002575">
    <property type="entry name" value="Aminoglycoside_PTrfase"/>
</dbReference>
<dbReference type="InterPro" id="IPR008266">
    <property type="entry name" value="Tyr_kinase_AS"/>
</dbReference>
<dbReference type="PANTHER" id="PTHR23020">
    <property type="entry name" value="UNCHARACTERIZED NUCLEAR HORMONE RECEPTOR-RELATED"/>
    <property type="match status" value="1"/>
</dbReference>
<evidence type="ECO:0000259" key="1">
    <source>
        <dbReference type="Pfam" id="PF01636"/>
    </source>
</evidence>
<feature type="domain" description="Aminoglycoside phosphotransferase" evidence="1">
    <location>
        <begin position="93"/>
        <end position="283"/>
    </location>
</feature>
<proteinExistence type="predicted"/>
<dbReference type="EMBL" id="JBHRUV010000010">
    <property type="protein sequence ID" value="MFC3265068.1"/>
    <property type="molecule type" value="Genomic_DNA"/>
</dbReference>
<gene>
    <name evidence="2" type="ORF">ACFOEX_01665</name>
</gene>
<organism evidence="2 3">
    <name type="scientific">Camelimonas abortus</name>
    <dbReference type="NCBI Taxonomy" id="1017184"/>
    <lineage>
        <taxon>Bacteria</taxon>
        <taxon>Pseudomonadati</taxon>
        <taxon>Pseudomonadota</taxon>
        <taxon>Alphaproteobacteria</taxon>
        <taxon>Hyphomicrobiales</taxon>
        <taxon>Chelatococcaceae</taxon>
        <taxon>Camelimonas</taxon>
    </lineage>
</organism>
<sequence length="359" mass="39300">MSDVMTAAAGQAPAFPTRPEMMTTDWLAERLGQQPGSLRGFTATKVGTGQMCDSFRLALEWEPGVSAPATVIAKCPSSDEASRNIAALTGTYIKEVSWYQQLAPGSGVAAPHCHHAEIAPDEVNFILLLSDLAPARQGDQLAGRPLEELLPCIDAAARLHALLWNSPRLDAFAWLNRDVTGTVRALFPQFYQGFRERYAGRLDRDALDLGARVLDRLEAYLTRAYAAETIVHGDLRVDNILFDPDGGRCWLVDWQTLARGGGATDIAYLIGTSIVDPAERARADRVAFDRWIGALKQAGVEPDVEGLWRDYRIGALSGYFMAVFASMSVERTERGDEMFAVMAERPARQALDLGSIDLL</sequence>